<proteinExistence type="predicted"/>
<sequence length="95" mass="9680">MRLLNTAGGPVLCLAGDVDAGAVASFRQRYGAEPVPVSAVDAGSVTALSVAGRDLLQDHLDVARRGGRQVPVRHPEPAAAAAGFRGDARPGAQPR</sequence>
<reference evidence="2 3" key="1">
    <citation type="submission" date="2019-07" db="EMBL/GenBank/DDBJ databases">
        <title>Genomic Encyclopedia of Archaeal and Bacterial Type Strains, Phase II (KMG-II): from individual species to whole genera.</title>
        <authorList>
            <person name="Goeker M."/>
        </authorList>
    </citation>
    <scope>NUCLEOTIDE SEQUENCE [LARGE SCALE GENOMIC DNA]</scope>
    <source>
        <strain evidence="2 3">DSM 46842</strain>
    </source>
</reference>
<evidence type="ECO:0000313" key="3">
    <source>
        <dbReference type="Proteomes" id="UP000322499"/>
    </source>
</evidence>
<dbReference type="EMBL" id="VNHW01000003">
    <property type="protein sequence ID" value="TYP88898.1"/>
    <property type="molecule type" value="Genomic_DNA"/>
</dbReference>
<comment type="caution">
    <text evidence="2">The sequence shown here is derived from an EMBL/GenBank/DDBJ whole genome shotgun (WGS) entry which is preliminary data.</text>
</comment>
<organism evidence="2 3">
    <name type="scientific">Blastococcus xanthinilyticus</name>
    <dbReference type="NCBI Taxonomy" id="1564164"/>
    <lineage>
        <taxon>Bacteria</taxon>
        <taxon>Bacillati</taxon>
        <taxon>Actinomycetota</taxon>
        <taxon>Actinomycetes</taxon>
        <taxon>Geodermatophilales</taxon>
        <taxon>Geodermatophilaceae</taxon>
        <taxon>Blastococcus</taxon>
    </lineage>
</organism>
<keyword evidence="3" id="KW-1185">Reference proteome</keyword>
<evidence type="ECO:0000256" key="1">
    <source>
        <dbReference type="SAM" id="MobiDB-lite"/>
    </source>
</evidence>
<name>A0A5S5D0W8_9ACTN</name>
<feature type="compositionally biased region" description="Low complexity" evidence="1">
    <location>
        <begin position="77"/>
        <end position="95"/>
    </location>
</feature>
<accession>A0A5S5D0W8</accession>
<feature type="region of interest" description="Disordered" evidence="1">
    <location>
        <begin position="67"/>
        <end position="95"/>
    </location>
</feature>
<evidence type="ECO:0000313" key="2">
    <source>
        <dbReference type="EMBL" id="TYP88898.1"/>
    </source>
</evidence>
<evidence type="ECO:0008006" key="4">
    <source>
        <dbReference type="Google" id="ProtNLM"/>
    </source>
</evidence>
<gene>
    <name evidence="2" type="ORF">BD833_10354</name>
</gene>
<dbReference type="Proteomes" id="UP000322499">
    <property type="component" value="Unassembled WGS sequence"/>
</dbReference>
<dbReference type="AlphaFoldDB" id="A0A5S5D0W8"/>
<protein>
    <recommendedName>
        <fullName evidence="4">STAS domain-containing protein</fullName>
    </recommendedName>
</protein>